<dbReference type="PANTHER" id="PTHR31809:SF0">
    <property type="entry name" value="BUD13 HOMOLOG"/>
    <property type="match status" value="1"/>
</dbReference>
<name>A0ABR4BGU0_9LECA</name>
<organism evidence="2 3">
    <name type="scientific">Lepraria finkii</name>
    <dbReference type="NCBI Taxonomy" id="1340010"/>
    <lineage>
        <taxon>Eukaryota</taxon>
        <taxon>Fungi</taxon>
        <taxon>Dikarya</taxon>
        <taxon>Ascomycota</taxon>
        <taxon>Pezizomycotina</taxon>
        <taxon>Lecanoromycetes</taxon>
        <taxon>OSLEUM clade</taxon>
        <taxon>Lecanoromycetidae</taxon>
        <taxon>Lecanorales</taxon>
        <taxon>Lecanorineae</taxon>
        <taxon>Stereocaulaceae</taxon>
        <taxon>Lepraria</taxon>
    </lineage>
</organism>
<accession>A0ABR4BGU0</accession>
<sequence>MSLADYLAKNYLTADSKPEKKSKKRKRKDGASSGLIVADDDALGWDRNGTSNADDDGPLTVNASSAEFRKAKKSAWQTIGVPTPSSTDQAAADAILTSAVAESRTLAVADEDGPTVDDSAMKMESGAHAGLQSADQVTAQLERKKAEEQRRFLEDGDEHSGKGKETIYRDASGRIINVQMKRAEARKKGGRGSSKGCSGARGPEGRLAARRERKAEREA</sequence>
<comment type="caution">
    <text evidence="2">The sequence shown here is derived from an EMBL/GenBank/DDBJ whole genome shotgun (WGS) entry which is preliminary data.</text>
</comment>
<evidence type="ECO:0000256" key="1">
    <source>
        <dbReference type="SAM" id="MobiDB-lite"/>
    </source>
</evidence>
<dbReference type="EMBL" id="JBHFEH010000008">
    <property type="protein sequence ID" value="KAL2056256.1"/>
    <property type="molecule type" value="Genomic_DNA"/>
</dbReference>
<feature type="compositionally biased region" description="Basic and acidic residues" evidence="1">
    <location>
        <begin position="203"/>
        <end position="219"/>
    </location>
</feature>
<feature type="region of interest" description="Disordered" evidence="1">
    <location>
        <begin position="126"/>
        <end position="219"/>
    </location>
</feature>
<dbReference type="InterPro" id="IPR051112">
    <property type="entry name" value="CWC26_splicing_factor"/>
</dbReference>
<dbReference type="PANTHER" id="PTHR31809">
    <property type="entry name" value="BUD13 HOMOLOG"/>
    <property type="match status" value="1"/>
</dbReference>
<evidence type="ECO:0000313" key="2">
    <source>
        <dbReference type="EMBL" id="KAL2056256.1"/>
    </source>
</evidence>
<evidence type="ECO:0000313" key="3">
    <source>
        <dbReference type="Proteomes" id="UP001590951"/>
    </source>
</evidence>
<protein>
    <submittedName>
        <fullName evidence="2">Uncharacterized protein</fullName>
    </submittedName>
</protein>
<gene>
    <name evidence="2" type="ORF">ABVK25_003279</name>
</gene>
<proteinExistence type="predicted"/>
<feature type="compositionally biased region" description="Basic and acidic residues" evidence="1">
    <location>
        <begin position="141"/>
        <end position="172"/>
    </location>
</feature>
<keyword evidence="3" id="KW-1185">Reference proteome</keyword>
<dbReference type="Proteomes" id="UP001590951">
    <property type="component" value="Unassembled WGS sequence"/>
</dbReference>
<feature type="region of interest" description="Disordered" evidence="1">
    <location>
        <begin position="1"/>
        <end position="61"/>
    </location>
</feature>
<reference evidence="2 3" key="1">
    <citation type="submission" date="2024-09" db="EMBL/GenBank/DDBJ databases">
        <title>Rethinking Asexuality: The Enigmatic Case of Functional Sexual Genes in Lepraria (Stereocaulaceae).</title>
        <authorList>
            <person name="Doellman M."/>
            <person name="Sun Y."/>
            <person name="Barcenas-Pena A."/>
            <person name="Lumbsch H.T."/>
            <person name="Grewe F."/>
        </authorList>
    </citation>
    <scope>NUCLEOTIDE SEQUENCE [LARGE SCALE GENOMIC DNA]</scope>
    <source>
        <strain evidence="2 3">Grewe 0041</strain>
    </source>
</reference>